<dbReference type="EMBL" id="CWHR02000010">
    <property type="protein sequence ID" value="SBO26808.1"/>
    <property type="molecule type" value="Genomic_DNA"/>
</dbReference>
<evidence type="ECO:0000259" key="2">
    <source>
        <dbReference type="Pfam" id="PF12879"/>
    </source>
</evidence>
<dbReference type="Proteomes" id="UP000182128">
    <property type="component" value="Unassembled WGS sequence"/>
</dbReference>
<dbReference type="Pfam" id="PF12879">
    <property type="entry name" value="SICA_C"/>
    <property type="match status" value="1"/>
</dbReference>
<proteinExistence type="predicted"/>
<protein>
    <submittedName>
        <fullName evidence="5">SICAvar, type I</fullName>
    </submittedName>
</protein>
<evidence type="ECO:0000259" key="1">
    <source>
        <dbReference type="Pfam" id="PF12878"/>
    </source>
</evidence>
<evidence type="ECO:0000313" key="4">
    <source>
        <dbReference type="EMBL" id="SBO26132.1"/>
    </source>
</evidence>
<dbReference type="VEuPathDB" id="PlasmoDB:PKNH_1146500"/>
<reference evidence="6 7" key="2">
    <citation type="submission" date="2016-05" db="EMBL/GenBank/DDBJ databases">
        <authorList>
            <person name="Sharaf H."/>
        </authorList>
    </citation>
    <scope>NUCLEOTIDE SEQUENCE [LARGE SCALE GENOMIC DNA]</scope>
    <source>
        <strain evidence="6 7">H</strain>
    </source>
</reference>
<feature type="domain" description="Schizont-infected cell agglutination extracellular beta" evidence="1">
    <location>
        <begin position="541"/>
        <end position="727"/>
    </location>
</feature>
<gene>
    <name evidence="4" type="ORF">PKNA1_C2_1146500</name>
    <name evidence="5" type="ORF">PKNA1_H1_1146500</name>
</gene>
<accession>A0A1A7VXG3</accession>
<dbReference type="Pfam" id="PF12878">
    <property type="entry name" value="SICA_beta"/>
    <property type="match status" value="2"/>
</dbReference>
<sequence length="928" mass="103196">MEEAGGGGGGGGGGGELLHKWLEEKVKAAQGTYTGVADAAAAAQKITEELKNDIVATWEKLKTSLAQAGAVEIEGLCSDVAGKEGGGIEEEYLKNLCKGIVEMRYFISGGSSQIRWGLKFESDIKPHEWYPRCIVGTVALSEIYGDHCKLKEVINRISDRADGKLEEHREKDGAKLDKCKGLTDTDILFGKTVLQGTIKDWVVEQRTYAENKERNIRSKAPWRIRKPWEKWPSVCNHKKRAEGQAGEARKKELREENAQSMTTFMKLNNDTTTIQNSGGSSVMPLSDVLIGESKDYSLDLGKLTKVFEDVIQNNNTGTADLAGAIIEKITKQSDEKLGVKTTLEKMFERIESEGKANNNAACKDFGDGNEHSVERKACNHIAAGLKYIKDIKPSATATQNSNDDDKFFKQSMMCAALNFYADQIKKKSQDKCPIDEIKIREMFNDWNGINNTWSSPSCSTSGGKNNCFVCNRIDNEDFKDCKLSVDSSLVNITQPSGGCKDNTDRNKVQDEMNKLLNNEDNAINPKMKGTLSTITDIKTSSFCTQLQCAAKKWSQSKKGKSSGVTWNVLKEDIDKELKALLENMTKSDNQKAVEQYCKDNEAKWDAMGHKQSKTNKAACLLFAAGLKHIYGRGKGQVNGSVKGPSFEQTMGCLFLKEYAKQLKEMAEVKKQGHSWVHPLCDIDQGIDHAFDKSNSIMEASSQCKKNGSTNDCFVCKWDNDDYKDCSIGTDNVKTNVEPLLQSNKEHMQQTLENTVCPILLTDLLTPFLPLAPVSIGLSAMAYYLWKYFGPFGKGGPRFRRSPAEIPGPSVQEQVLDHVEEAGPHEYQLVKERKPRSAPTRTKRSGRANRRTIIEIHFEVLDECQKGDTQLNQKDFLELLVQEFMGSEFMEEEQVPKEEVLMESVPMEGVPMESIPLESVPSLGSGFMV</sequence>
<dbReference type="Proteomes" id="UP000182142">
    <property type="component" value="Unassembled WGS sequence"/>
</dbReference>
<dbReference type="OrthoDB" id="376328at2759"/>
<evidence type="ECO:0000313" key="5">
    <source>
        <dbReference type="EMBL" id="SBO26808.1"/>
    </source>
</evidence>
<feature type="domain" description="Schizont-infected cell agglutination extracellular alpha" evidence="3">
    <location>
        <begin position="16"/>
        <end position="201"/>
    </location>
</feature>
<dbReference type="InterPro" id="IPR024290">
    <property type="entry name" value="SICA_extracell_a"/>
</dbReference>
<dbReference type="AlphaFoldDB" id="A0A1A7VXG3"/>
<evidence type="ECO:0000313" key="6">
    <source>
        <dbReference type="Proteomes" id="UP000182128"/>
    </source>
</evidence>
<name>A0A1A7VXG3_PLAKH</name>
<dbReference type="InterPro" id="IPR024285">
    <property type="entry name" value="SICA_extracell_b"/>
</dbReference>
<organism evidence="5 7">
    <name type="scientific">Plasmodium knowlesi (strain H)</name>
    <dbReference type="NCBI Taxonomy" id="5851"/>
    <lineage>
        <taxon>Eukaryota</taxon>
        <taxon>Sar</taxon>
        <taxon>Alveolata</taxon>
        <taxon>Apicomplexa</taxon>
        <taxon>Aconoidasida</taxon>
        <taxon>Haemosporida</taxon>
        <taxon>Plasmodiidae</taxon>
        <taxon>Plasmodium</taxon>
        <taxon>Plasmodium (Plasmodium)</taxon>
    </lineage>
</organism>
<dbReference type="InterPro" id="IPR024288">
    <property type="entry name" value="SICA_C"/>
</dbReference>
<feature type="domain" description="Schizont-infected cell agglutination extracellular beta" evidence="1">
    <location>
        <begin position="338"/>
        <end position="482"/>
    </location>
</feature>
<reference evidence="5" key="1">
    <citation type="submission" date="2016-05" db="EMBL/GenBank/DDBJ databases">
        <authorList>
            <person name="Lavstsen T."/>
            <person name="Jespersen J.S."/>
        </authorList>
    </citation>
    <scope>NUCLEOTIDE SEQUENCE [LARGE SCALE GENOMIC DNA]</scope>
</reference>
<dbReference type="EMBL" id="CWHQ02000018">
    <property type="protein sequence ID" value="SBO26132.1"/>
    <property type="molecule type" value="Genomic_DNA"/>
</dbReference>
<evidence type="ECO:0000313" key="7">
    <source>
        <dbReference type="Proteomes" id="UP000182142"/>
    </source>
</evidence>
<feature type="domain" description="Schizont-infected cell agglutination C-terminal" evidence="2">
    <location>
        <begin position="786"/>
        <end position="927"/>
    </location>
</feature>
<evidence type="ECO:0000259" key="3">
    <source>
        <dbReference type="Pfam" id="PF12887"/>
    </source>
</evidence>
<dbReference type="Pfam" id="PF12887">
    <property type="entry name" value="SICA_alpha"/>
    <property type="match status" value="1"/>
</dbReference>